<gene>
    <name evidence="1" type="ORF">Dsin_005745</name>
</gene>
<evidence type="ECO:0000313" key="2">
    <source>
        <dbReference type="Proteomes" id="UP001281410"/>
    </source>
</evidence>
<dbReference type="AlphaFoldDB" id="A0AAE0AX26"/>
<dbReference type="PANTHER" id="PTHR48040">
    <property type="entry name" value="PLEIOTROPIC DRUG RESISTANCE PROTEIN 1-LIKE ISOFORM X1"/>
    <property type="match status" value="1"/>
</dbReference>
<dbReference type="EMBL" id="JANJYJ010000002">
    <property type="protein sequence ID" value="KAK3225883.1"/>
    <property type="molecule type" value="Genomic_DNA"/>
</dbReference>
<reference evidence="1" key="1">
    <citation type="journal article" date="2023" name="Plant J.">
        <title>Genome sequences and population genomics provide insights into the demographic history, inbreeding, and mutation load of two 'living fossil' tree species of Dipteronia.</title>
        <authorList>
            <person name="Feng Y."/>
            <person name="Comes H.P."/>
            <person name="Chen J."/>
            <person name="Zhu S."/>
            <person name="Lu R."/>
            <person name="Zhang X."/>
            <person name="Li P."/>
            <person name="Qiu J."/>
            <person name="Olsen K.M."/>
            <person name="Qiu Y."/>
        </authorList>
    </citation>
    <scope>NUCLEOTIDE SEQUENCE</scope>
    <source>
        <strain evidence="1">NBL</strain>
    </source>
</reference>
<comment type="caution">
    <text evidence="1">The sequence shown here is derived from an EMBL/GenBank/DDBJ whole genome shotgun (WGS) entry which is preliminary data.</text>
</comment>
<dbReference type="InterPro" id="IPR027417">
    <property type="entry name" value="P-loop_NTPase"/>
</dbReference>
<name>A0AAE0AX26_9ROSI</name>
<proteinExistence type="predicted"/>
<evidence type="ECO:0000313" key="1">
    <source>
        <dbReference type="EMBL" id="KAK3225883.1"/>
    </source>
</evidence>
<dbReference type="SUPFAM" id="SSF52540">
    <property type="entry name" value="P-loop containing nucleoside triphosphate hydrolases"/>
    <property type="match status" value="1"/>
</dbReference>
<keyword evidence="2" id="KW-1185">Reference proteome</keyword>
<sequence>MILPFAPLSMSFDSVNYFVDMPSEMKALGVTEGRLQFLRKVTKAFSPGVLIALTVARGVGKTTLMDVLARRKTGGYIEHDIRISMLPKKKETFARISSYFEQTDIHSPQVIVKESLIYSVFSRLPKEARYNEK</sequence>
<protein>
    <submittedName>
        <fullName evidence="1">Uncharacterized protein</fullName>
    </submittedName>
</protein>
<organism evidence="1 2">
    <name type="scientific">Dipteronia sinensis</name>
    <dbReference type="NCBI Taxonomy" id="43782"/>
    <lineage>
        <taxon>Eukaryota</taxon>
        <taxon>Viridiplantae</taxon>
        <taxon>Streptophyta</taxon>
        <taxon>Embryophyta</taxon>
        <taxon>Tracheophyta</taxon>
        <taxon>Spermatophyta</taxon>
        <taxon>Magnoliopsida</taxon>
        <taxon>eudicotyledons</taxon>
        <taxon>Gunneridae</taxon>
        <taxon>Pentapetalae</taxon>
        <taxon>rosids</taxon>
        <taxon>malvids</taxon>
        <taxon>Sapindales</taxon>
        <taxon>Sapindaceae</taxon>
        <taxon>Hippocastanoideae</taxon>
        <taxon>Acereae</taxon>
        <taxon>Dipteronia</taxon>
    </lineage>
</organism>
<dbReference type="PANTHER" id="PTHR48040:SF53">
    <property type="entry name" value="ABC TRANSPORTER G FAMILY MEMBER 35-LIKE"/>
    <property type="match status" value="1"/>
</dbReference>
<dbReference type="Gene3D" id="3.40.50.300">
    <property type="entry name" value="P-loop containing nucleotide triphosphate hydrolases"/>
    <property type="match status" value="1"/>
</dbReference>
<dbReference type="Proteomes" id="UP001281410">
    <property type="component" value="Unassembled WGS sequence"/>
</dbReference>
<accession>A0AAE0AX26</accession>